<dbReference type="PROSITE" id="PS50157">
    <property type="entry name" value="ZINC_FINGER_C2H2_2"/>
    <property type="match status" value="3"/>
</dbReference>
<dbReference type="SUPFAM" id="SSF57667">
    <property type="entry name" value="beta-beta-alpha zinc fingers"/>
    <property type="match status" value="2"/>
</dbReference>
<dbReference type="GO" id="GO:0000981">
    <property type="term" value="F:DNA-binding transcription factor activity, RNA polymerase II-specific"/>
    <property type="evidence" value="ECO:0007669"/>
    <property type="project" value="TreeGrafter"/>
</dbReference>
<evidence type="ECO:0000256" key="6">
    <source>
        <dbReference type="ARBA" id="ARBA00022833"/>
    </source>
</evidence>
<dbReference type="PROSITE" id="PS00028">
    <property type="entry name" value="ZINC_FINGER_C2H2_1"/>
    <property type="match status" value="3"/>
</dbReference>
<keyword evidence="3" id="KW-0479">Metal-binding</keyword>
<dbReference type="InterPro" id="IPR036236">
    <property type="entry name" value="Znf_C2H2_sf"/>
</dbReference>
<dbReference type="GO" id="GO:0008270">
    <property type="term" value="F:zinc ion binding"/>
    <property type="evidence" value="ECO:0007669"/>
    <property type="project" value="UniProtKB-KW"/>
</dbReference>
<name>A0A6M3AMK2_DUGJA</name>
<evidence type="ECO:0000256" key="3">
    <source>
        <dbReference type="ARBA" id="ARBA00022723"/>
    </source>
</evidence>
<dbReference type="FunFam" id="3.30.160.60:FF:000064">
    <property type="entry name" value="Early growth response protein 3"/>
    <property type="match status" value="1"/>
</dbReference>
<evidence type="ECO:0000256" key="8">
    <source>
        <dbReference type="ARBA" id="ARBA00023125"/>
    </source>
</evidence>
<dbReference type="Gene3D" id="3.30.160.60">
    <property type="entry name" value="Classic Zinc Finger"/>
    <property type="match status" value="3"/>
</dbReference>
<evidence type="ECO:0000256" key="7">
    <source>
        <dbReference type="ARBA" id="ARBA00023015"/>
    </source>
</evidence>
<comment type="similarity">
    <text evidence="2">Belongs to the krueppel C2H2-type zinc-finger protein family.</text>
</comment>
<dbReference type="GO" id="GO:0005634">
    <property type="term" value="C:nucleus"/>
    <property type="evidence" value="ECO:0007669"/>
    <property type="project" value="UniProtKB-SubCell"/>
</dbReference>
<evidence type="ECO:0000256" key="10">
    <source>
        <dbReference type="ARBA" id="ARBA00023242"/>
    </source>
</evidence>
<organism evidence="13">
    <name type="scientific">Dugesia japonica</name>
    <name type="common">Planarian</name>
    <dbReference type="NCBI Taxonomy" id="6161"/>
    <lineage>
        <taxon>Eukaryota</taxon>
        <taxon>Metazoa</taxon>
        <taxon>Spiralia</taxon>
        <taxon>Lophotrochozoa</taxon>
        <taxon>Platyhelminthes</taxon>
        <taxon>Rhabditophora</taxon>
        <taxon>Seriata</taxon>
        <taxon>Tricladida</taxon>
        <taxon>Continenticola</taxon>
        <taxon>Geoplanoidea</taxon>
        <taxon>Dugesiidae</taxon>
        <taxon>Dugesia</taxon>
    </lineage>
</organism>
<sequence length="190" mass="22555">MVKNIQKLTLPVKIDKLEFDGIQTGYTPLPGIHESFYLDNTENWNNLKTPSPMDCNNIEFVFFYESEDESNNFISKTNSKSKKSLRIITNNCPIPISEISEKNQFRIKQFTCNTCKKSFYRRDELKRHVRIHTGERPLACTFCDKRFMRSDHLSTHIRIHTGEKPYQCNYCVRIFSRSDERLRHVRQSHL</sequence>
<feature type="domain" description="C2H2-type" evidence="12">
    <location>
        <begin position="138"/>
        <end position="165"/>
    </location>
</feature>
<dbReference type="EMBL" id="MN166046">
    <property type="protein sequence ID" value="QGN01273.1"/>
    <property type="molecule type" value="mRNA"/>
</dbReference>
<keyword evidence="4" id="KW-0677">Repeat</keyword>
<evidence type="ECO:0000259" key="12">
    <source>
        <dbReference type="PROSITE" id="PS50157"/>
    </source>
</evidence>
<keyword evidence="6" id="KW-0862">Zinc</keyword>
<evidence type="ECO:0000256" key="5">
    <source>
        <dbReference type="ARBA" id="ARBA00022771"/>
    </source>
</evidence>
<dbReference type="PANTHER" id="PTHR23235">
    <property type="entry name" value="KRUEPPEL-LIKE TRANSCRIPTION FACTOR"/>
    <property type="match status" value="1"/>
</dbReference>
<keyword evidence="5 11" id="KW-0863">Zinc-finger</keyword>
<evidence type="ECO:0000256" key="11">
    <source>
        <dbReference type="PROSITE-ProRule" id="PRU00042"/>
    </source>
</evidence>
<keyword evidence="10" id="KW-0539">Nucleus</keyword>
<reference evidence="13" key="1">
    <citation type="journal article" date="2020" name="Mech. Dev.">
        <title>Regulation of axial and head patterning during planarian regeneration by a commensal bacterium.</title>
        <authorList>
            <person name="Williams K."/>
            <person name="Bischof J."/>
            <person name="Lee F."/>
            <person name="Miller K."/>
            <person name="LaPalme J."/>
            <person name="Wolfe B."/>
            <person name="Levin M."/>
        </authorList>
    </citation>
    <scope>NUCLEOTIDE SEQUENCE</scope>
</reference>
<evidence type="ECO:0000313" key="13">
    <source>
        <dbReference type="EMBL" id="QGN01273.1"/>
    </source>
</evidence>
<feature type="domain" description="C2H2-type" evidence="12">
    <location>
        <begin position="110"/>
        <end position="137"/>
    </location>
</feature>
<dbReference type="AlphaFoldDB" id="A0A6M3AMK2"/>
<dbReference type="SMART" id="SM00355">
    <property type="entry name" value="ZnF_C2H2"/>
    <property type="match status" value="3"/>
</dbReference>
<feature type="domain" description="C2H2-type" evidence="12">
    <location>
        <begin position="166"/>
        <end position="190"/>
    </location>
</feature>
<evidence type="ECO:0000256" key="9">
    <source>
        <dbReference type="ARBA" id="ARBA00023163"/>
    </source>
</evidence>
<comment type="subcellular location">
    <subcellularLocation>
        <location evidence="1">Nucleus</location>
    </subcellularLocation>
</comment>
<dbReference type="PANTHER" id="PTHR23235:SF155">
    <property type="entry name" value="EARLY GROWTH RESPONSE 4-RELATED"/>
    <property type="match status" value="1"/>
</dbReference>
<keyword evidence="8" id="KW-0238">DNA-binding</keyword>
<proteinExistence type="evidence at transcript level"/>
<dbReference type="Pfam" id="PF00096">
    <property type="entry name" value="zf-C2H2"/>
    <property type="match status" value="3"/>
</dbReference>
<dbReference type="InterPro" id="IPR013087">
    <property type="entry name" value="Znf_C2H2_type"/>
</dbReference>
<accession>A0A6M3AMK2</accession>
<keyword evidence="7" id="KW-0805">Transcription regulation</keyword>
<keyword evidence="9" id="KW-0804">Transcription</keyword>
<evidence type="ECO:0000256" key="1">
    <source>
        <dbReference type="ARBA" id="ARBA00004123"/>
    </source>
</evidence>
<protein>
    <submittedName>
        <fullName evidence="13">EGR-like protein 1</fullName>
    </submittedName>
</protein>
<dbReference type="GO" id="GO:0000978">
    <property type="term" value="F:RNA polymerase II cis-regulatory region sequence-specific DNA binding"/>
    <property type="evidence" value="ECO:0007669"/>
    <property type="project" value="TreeGrafter"/>
</dbReference>
<evidence type="ECO:0000256" key="2">
    <source>
        <dbReference type="ARBA" id="ARBA00006991"/>
    </source>
</evidence>
<evidence type="ECO:0000256" key="4">
    <source>
        <dbReference type="ARBA" id="ARBA00022737"/>
    </source>
</evidence>